<evidence type="ECO:0000256" key="3">
    <source>
        <dbReference type="ARBA" id="ARBA00022475"/>
    </source>
</evidence>
<evidence type="ECO:0000256" key="1">
    <source>
        <dbReference type="ARBA" id="ARBA00004651"/>
    </source>
</evidence>
<name>A0A1G7AQZ1_9PROT</name>
<feature type="transmembrane region" description="Helical" evidence="7">
    <location>
        <begin position="161"/>
        <end position="179"/>
    </location>
</feature>
<evidence type="ECO:0000313" key="8">
    <source>
        <dbReference type="EMBL" id="SDE17314.1"/>
    </source>
</evidence>
<keyword evidence="4 7" id="KW-0812">Transmembrane</keyword>
<comment type="subcellular location">
    <subcellularLocation>
        <location evidence="1">Cell membrane</location>
        <topology evidence="1">Multi-pass membrane protein</topology>
    </subcellularLocation>
</comment>
<evidence type="ECO:0008006" key="10">
    <source>
        <dbReference type="Google" id="ProtNLM"/>
    </source>
</evidence>
<evidence type="ECO:0000256" key="6">
    <source>
        <dbReference type="ARBA" id="ARBA00023136"/>
    </source>
</evidence>
<dbReference type="RefSeq" id="WP_092784238.1">
    <property type="nucleotide sequence ID" value="NZ_FNAP01000004.1"/>
</dbReference>
<dbReference type="OrthoDB" id="9777774at2"/>
<feature type="transmembrane region" description="Helical" evidence="7">
    <location>
        <begin position="300"/>
        <end position="324"/>
    </location>
</feature>
<feature type="transmembrane region" description="Helical" evidence="7">
    <location>
        <begin position="131"/>
        <end position="149"/>
    </location>
</feature>
<comment type="similarity">
    <text evidence="2">Belongs to the UPF0718 family.</text>
</comment>
<dbReference type="EMBL" id="FNAP01000004">
    <property type="protein sequence ID" value="SDE17314.1"/>
    <property type="molecule type" value="Genomic_DNA"/>
</dbReference>
<keyword evidence="9" id="KW-1185">Reference proteome</keyword>
<dbReference type="PANTHER" id="PTHR42775:SF1">
    <property type="entry name" value="PERMEASE RV2963-RELATED"/>
    <property type="match status" value="1"/>
</dbReference>
<feature type="transmembrane region" description="Helical" evidence="7">
    <location>
        <begin position="95"/>
        <end position="125"/>
    </location>
</feature>
<feature type="transmembrane region" description="Helical" evidence="7">
    <location>
        <begin position="53"/>
        <end position="74"/>
    </location>
</feature>
<feature type="transmembrane region" description="Helical" evidence="7">
    <location>
        <begin position="28"/>
        <end position="47"/>
    </location>
</feature>
<evidence type="ECO:0000313" key="9">
    <source>
        <dbReference type="Proteomes" id="UP000199412"/>
    </source>
</evidence>
<feature type="transmembrane region" description="Helical" evidence="7">
    <location>
        <begin position="232"/>
        <end position="251"/>
    </location>
</feature>
<dbReference type="InterPro" id="IPR005524">
    <property type="entry name" value="DUF318"/>
</dbReference>
<dbReference type="Proteomes" id="UP000199412">
    <property type="component" value="Unassembled WGS sequence"/>
</dbReference>
<proteinExistence type="inferred from homology"/>
<feature type="transmembrane region" description="Helical" evidence="7">
    <location>
        <begin position="331"/>
        <end position="350"/>
    </location>
</feature>
<protein>
    <recommendedName>
        <fullName evidence="10">Permease</fullName>
    </recommendedName>
</protein>
<dbReference type="GO" id="GO:0005886">
    <property type="term" value="C:plasma membrane"/>
    <property type="evidence" value="ECO:0007669"/>
    <property type="project" value="UniProtKB-SubCell"/>
</dbReference>
<dbReference type="STRING" id="69960.SAMN05421720_10456"/>
<keyword evidence="6 7" id="KW-0472">Membrane</keyword>
<sequence>MTETVQTTTPASASVWAPGTLWRRRDPVWLVALAVVAALAVLDPPQAWPSVTFTAGALWSILPFLLASVLIAAWTKATGLDQQIARATGGNPARVITLAALFGALSPFCSCGVVPIIAALLAAGVPLAPVMAFWLASPLMDPQMFLLMLGEFGWPLTLAKAGAAVGLGLLGGTVTHILVSRGGLTDALRPGVGPKCCAAKKSLRPEPVAWRFWKAAERRATFADASRDTGLFLLKWLTLAYLVESLMLAYIPADTVGAWLGGDVWWAVPLAALVGIPSYLNGYAAVPTVAGLMDLGMTPAAGLAFMLAGGVTSIPAAMAVFALVRRPVFGLYVGLGLFGSLAASLLFLAWDSGSGGV</sequence>
<organism evidence="8 9">
    <name type="scientific">Rhodospira trueperi</name>
    <dbReference type="NCBI Taxonomy" id="69960"/>
    <lineage>
        <taxon>Bacteria</taxon>
        <taxon>Pseudomonadati</taxon>
        <taxon>Pseudomonadota</taxon>
        <taxon>Alphaproteobacteria</taxon>
        <taxon>Rhodospirillales</taxon>
        <taxon>Rhodospirillaceae</taxon>
        <taxon>Rhodospira</taxon>
    </lineage>
</organism>
<dbReference type="AlphaFoldDB" id="A0A1G7AQZ1"/>
<evidence type="ECO:0000256" key="2">
    <source>
        <dbReference type="ARBA" id="ARBA00006386"/>
    </source>
</evidence>
<accession>A0A1G7AQZ1</accession>
<reference evidence="8 9" key="1">
    <citation type="submission" date="2016-10" db="EMBL/GenBank/DDBJ databases">
        <authorList>
            <person name="de Groot N.N."/>
        </authorList>
    </citation>
    <scope>NUCLEOTIDE SEQUENCE [LARGE SCALE GENOMIC DNA]</scope>
    <source>
        <strain evidence="8 9">ATCC 700224</strain>
    </source>
</reference>
<feature type="transmembrane region" description="Helical" evidence="7">
    <location>
        <begin position="263"/>
        <end position="280"/>
    </location>
</feature>
<dbReference type="Pfam" id="PF03773">
    <property type="entry name" value="ArsP_1"/>
    <property type="match status" value="1"/>
</dbReference>
<gene>
    <name evidence="8" type="ORF">SAMN05421720_10456</name>
</gene>
<evidence type="ECO:0000256" key="5">
    <source>
        <dbReference type="ARBA" id="ARBA00022989"/>
    </source>
</evidence>
<keyword evidence="3" id="KW-1003">Cell membrane</keyword>
<dbReference type="InterPro" id="IPR053166">
    <property type="entry name" value="UPF0718_permease"/>
</dbReference>
<evidence type="ECO:0000256" key="4">
    <source>
        <dbReference type="ARBA" id="ARBA00022692"/>
    </source>
</evidence>
<evidence type="ECO:0000256" key="7">
    <source>
        <dbReference type="SAM" id="Phobius"/>
    </source>
</evidence>
<keyword evidence="5 7" id="KW-1133">Transmembrane helix</keyword>
<dbReference type="PANTHER" id="PTHR42775">
    <property type="entry name" value="PERMEASE RV2963-RELATED"/>
    <property type="match status" value="1"/>
</dbReference>